<reference evidence="2" key="1">
    <citation type="journal article" date="2019" name="Int. J. Syst. Evol. Microbiol.">
        <title>The Global Catalogue of Microorganisms (GCM) 10K type strain sequencing project: providing services to taxonomists for standard genome sequencing and annotation.</title>
        <authorList>
            <consortium name="The Broad Institute Genomics Platform"/>
            <consortium name="The Broad Institute Genome Sequencing Center for Infectious Disease"/>
            <person name="Wu L."/>
            <person name="Ma J."/>
        </authorList>
    </citation>
    <scope>NUCLEOTIDE SEQUENCE [LARGE SCALE GENOMIC DNA]</scope>
    <source>
        <strain evidence="2">JCM 17695</strain>
    </source>
</reference>
<protein>
    <recommendedName>
        <fullName evidence="3">Pyrroline-5-carboxylate reductase catalytic N-terminal domain-containing protein</fullName>
    </recommendedName>
</protein>
<evidence type="ECO:0008006" key="3">
    <source>
        <dbReference type="Google" id="ProtNLM"/>
    </source>
</evidence>
<evidence type="ECO:0000313" key="1">
    <source>
        <dbReference type="EMBL" id="MFC7616156.1"/>
    </source>
</evidence>
<gene>
    <name evidence="1" type="ORF">ACFQV2_24475</name>
</gene>
<sequence length="167" mass="17726">MNTRRGLVLGGTGMLAGVSTALVAAGWHIVVPSRRYAPLAVDGGGRARWVRADWTRPNDLACQAGRVLGGQADLLVAWVANEVREPVFRAVGPLLSPGAPVVEVDAAEVMDPVLPDHPTHQVVLGEVGYAGRTRWLSDDEITKGVLEAVDRALAGEPPMAQRLAERV</sequence>
<organism evidence="1 2">
    <name type="scientific">Actinokineospora soli</name>
    <dbReference type="NCBI Taxonomy" id="1048753"/>
    <lineage>
        <taxon>Bacteria</taxon>
        <taxon>Bacillati</taxon>
        <taxon>Actinomycetota</taxon>
        <taxon>Actinomycetes</taxon>
        <taxon>Pseudonocardiales</taxon>
        <taxon>Pseudonocardiaceae</taxon>
        <taxon>Actinokineospora</taxon>
    </lineage>
</organism>
<dbReference type="EMBL" id="JBHTEY010000004">
    <property type="protein sequence ID" value="MFC7616156.1"/>
    <property type="molecule type" value="Genomic_DNA"/>
</dbReference>
<proteinExistence type="predicted"/>
<comment type="caution">
    <text evidence="1">The sequence shown here is derived from an EMBL/GenBank/DDBJ whole genome shotgun (WGS) entry which is preliminary data.</text>
</comment>
<accession>A0ABW2TRN6</accession>
<evidence type="ECO:0000313" key="2">
    <source>
        <dbReference type="Proteomes" id="UP001596512"/>
    </source>
</evidence>
<name>A0ABW2TRN6_9PSEU</name>
<keyword evidence="2" id="KW-1185">Reference proteome</keyword>
<dbReference type="SUPFAM" id="SSF51735">
    <property type="entry name" value="NAD(P)-binding Rossmann-fold domains"/>
    <property type="match status" value="1"/>
</dbReference>
<dbReference type="Proteomes" id="UP001596512">
    <property type="component" value="Unassembled WGS sequence"/>
</dbReference>
<dbReference type="InterPro" id="IPR036291">
    <property type="entry name" value="NAD(P)-bd_dom_sf"/>
</dbReference>